<dbReference type="HAMAP" id="MF_03210">
    <property type="entry name" value="Formate_dehydrogenase"/>
    <property type="match status" value="1"/>
</dbReference>
<feature type="binding site" evidence="5">
    <location>
        <begin position="201"/>
        <end position="202"/>
    </location>
    <ligand>
        <name>NAD(+)</name>
        <dbReference type="ChEBI" id="CHEBI:57540"/>
    </ligand>
</feature>
<dbReference type="PROSITE" id="PS00670">
    <property type="entry name" value="D_2_HYDROXYACID_DH_2"/>
    <property type="match status" value="1"/>
</dbReference>
<feature type="binding site" evidence="5">
    <location>
        <position position="221"/>
    </location>
    <ligand>
        <name>NAD(+)</name>
        <dbReference type="ChEBI" id="CHEBI:57540"/>
    </ligand>
</feature>
<feature type="binding site" evidence="5">
    <location>
        <begin position="332"/>
        <end position="335"/>
    </location>
    <ligand>
        <name>NAD(+)</name>
        <dbReference type="ChEBI" id="CHEBI:57540"/>
    </ligand>
</feature>
<comment type="subcellular location">
    <subcellularLocation>
        <location evidence="5">Cytoplasm</location>
    </subcellularLocation>
</comment>
<evidence type="ECO:0000259" key="6">
    <source>
        <dbReference type="Pfam" id="PF00389"/>
    </source>
</evidence>
<dbReference type="InterPro" id="IPR029753">
    <property type="entry name" value="D-isomer_DH_CS"/>
</dbReference>
<dbReference type="GO" id="GO:0042183">
    <property type="term" value="P:formate catabolic process"/>
    <property type="evidence" value="ECO:0007669"/>
    <property type="project" value="UniProtKB-UniRule"/>
</dbReference>
<evidence type="ECO:0000313" key="9">
    <source>
        <dbReference type="Proteomes" id="UP000469081"/>
    </source>
</evidence>
<evidence type="ECO:0000256" key="5">
    <source>
        <dbReference type="HAMAP-Rule" id="MF_03210"/>
    </source>
</evidence>
<evidence type="ECO:0000256" key="4">
    <source>
        <dbReference type="ARBA" id="ARBA00023027"/>
    </source>
</evidence>
<protein>
    <recommendedName>
        <fullName evidence="2 5">Formate dehydrogenase</fullName>
        <shortName evidence="5">FDH</shortName>
        <ecNumber evidence="2 5">1.17.1.9</ecNumber>
    </recommendedName>
    <alternativeName>
        <fullName evidence="5">NAD-dependent formate dehydrogenase</fullName>
    </alternativeName>
</protein>
<comment type="subunit">
    <text evidence="5">Homodimer.</text>
</comment>
<keyword evidence="4 5" id="KW-0520">NAD</keyword>
<dbReference type="SUPFAM" id="SSF52283">
    <property type="entry name" value="Formate/glycerate dehydrogenase catalytic domain-like"/>
    <property type="match status" value="1"/>
</dbReference>
<dbReference type="GO" id="GO:0008863">
    <property type="term" value="F:formate dehydrogenase (NAD+) activity"/>
    <property type="evidence" value="ECO:0007669"/>
    <property type="project" value="UniProtKB-UniRule"/>
</dbReference>
<organism evidence="8 9">
    <name type="scientific">Francisella tularensis</name>
    <dbReference type="NCBI Taxonomy" id="263"/>
    <lineage>
        <taxon>Bacteria</taxon>
        <taxon>Pseudomonadati</taxon>
        <taxon>Pseudomonadota</taxon>
        <taxon>Gammaproteobacteria</taxon>
        <taxon>Thiotrichales</taxon>
        <taxon>Francisellaceae</taxon>
        <taxon>Francisella</taxon>
    </lineage>
</organism>
<dbReference type="InterPro" id="IPR033689">
    <property type="entry name" value="FDH_NAD-dep"/>
</dbReference>
<feature type="binding site" evidence="5">
    <location>
        <position position="147"/>
    </location>
    <ligand>
        <name>NAD(+)</name>
        <dbReference type="ChEBI" id="CHEBI:57540"/>
    </ligand>
</feature>
<evidence type="ECO:0000256" key="2">
    <source>
        <dbReference type="ARBA" id="ARBA00013128"/>
    </source>
</evidence>
<gene>
    <name evidence="8" type="ORF">FNC33_07825</name>
</gene>
<dbReference type="AlphaFoldDB" id="A0A6I4RWA5"/>
<comment type="catalytic activity">
    <reaction evidence="1 5">
        <text>formate + NAD(+) = CO2 + NADH</text>
        <dbReference type="Rhea" id="RHEA:15985"/>
        <dbReference type="ChEBI" id="CHEBI:15740"/>
        <dbReference type="ChEBI" id="CHEBI:16526"/>
        <dbReference type="ChEBI" id="CHEBI:57540"/>
        <dbReference type="ChEBI" id="CHEBI:57945"/>
        <dbReference type="EC" id="1.17.1.9"/>
    </reaction>
</comment>
<dbReference type="InterPro" id="IPR006140">
    <property type="entry name" value="D-isomer_DH_NAD-bd"/>
</dbReference>
<dbReference type="PANTHER" id="PTHR42938:SF9">
    <property type="entry name" value="FORMATE DEHYDROGENASE 1"/>
    <property type="match status" value="1"/>
</dbReference>
<feature type="binding site" evidence="5">
    <location>
        <position position="146"/>
    </location>
    <ligand>
        <name>substrate</name>
    </ligand>
</feature>
<reference evidence="8 9" key="1">
    <citation type="submission" date="2019-06" db="EMBL/GenBank/DDBJ databases">
        <title>Phylogeography and genetic diversity of Francisella tularensis subsp. holarctica in France (1947-2018).</title>
        <authorList>
            <person name="Kevin M."/>
            <person name="Madani N."/>
            <person name="Maurin M."/>
        </authorList>
    </citation>
    <scope>NUCLEOTIDE SEQUENCE [LARGE SCALE GENOMIC DNA]</scope>
    <source>
        <strain evidence="8 9">ATCC 15482</strain>
    </source>
</reference>
<feature type="binding site" evidence="5">
    <location>
        <position position="282"/>
    </location>
    <ligand>
        <name>NAD(+)</name>
        <dbReference type="ChEBI" id="CHEBI:57540"/>
    </ligand>
</feature>
<dbReference type="NCBIfam" id="NF005750">
    <property type="entry name" value="PRK07574.1"/>
    <property type="match status" value="1"/>
</dbReference>
<dbReference type="Pfam" id="PF00389">
    <property type="entry name" value="2-Hacid_dh"/>
    <property type="match status" value="1"/>
</dbReference>
<dbReference type="CDD" id="cd05302">
    <property type="entry name" value="FDH"/>
    <property type="match status" value="1"/>
</dbReference>
<sequence>MKILCVLYDDPKTGMPKDYPLAQIPKLSNYPDGSSLPTPQAIDFRPGELLGCVSGELGLRKFLEELGHELVVTSDKDGDGCKAEQELIDADIVISQPFWPFYLTKERIQKAKKLKLAITAGIGSDHVDLDAAKEHKIDVVEVTYSNSISVSEHIVMMILSMVRDYLTQHEIAKSGGWNIADAVKRSYDLEGMNVGTVAAGRIGLSVLRKLKPFDTKLHYFDKYRLPKNVEQELNLTYHSDLDSMLKVCDVITINCPLHKETENLFDEVRINKMKKGAYLINTARAKICDTQAIAKALETGQLSGYAGDVWYPQPAPKDHIWRTMPYNGMTPHTSGTTLSAQARYAAGTREILECFFSGKEIRDEYYIVKNGELAGVGAHSYK</sequence>
<dbReference type="InterPro" id="IPR029752">
    <property type="entry name" value="D-isomer_DH_CS1"/>
</dbReference>
<dbReference type="Proteomes" id="UP000469081">
    <property type="component" value="Unassembled WGS sequence"/>
</dbReference>
<accession>A0A6I4RWA5</accession>
<feature type="binding site" evidence="5">
    <location>
        <position position="380"/>
    </location>
    <ligand>
        <name>NAD(+)</name>
        <dbReference type="ChEBI" id="CHEBI:57540"/>
    </ligand>
</feature>
<dbReference type="Gene3D" id="3.40.50.720">
    <property type="entry name" value="NAD(P)-binding Rossmann-like Domain"/>
    <property type="match status" value="2"/>
</dbReference>
<proteinExistence type="inferred from homology"/>
<comment type="caution">
    <text evidence="8">The sequence shown here is derived from an EMBL/GenBank/DDBJ whole genome shotgun (WGS) entry which is preliminary data.</text>
</comment>
<comment type="similarity">
    <text evidence="5">Belongs to the D-isomer specific 2-hydroxyacid dehydrogenase family. FDH subfamily.</text>
</comment>
<dbReference type="GO" id="GO:0016616">
    <property type="term" value="F:oxidoreductase activity, acting on the CH-OH group of donors, NAD or NADP as acceptor"/>
    <property type="evidence" value="ECO:0007669"/>
    <property type="project" value="InterPro"/>
</dbReference>
<feature type="domain" description="D-isomer specific 2-hydroxyacid dehydrogenase catalytic" evidence="6">
    <location>
        <begin position="61"/>
        <end position="362"/>
    </location>
</feature>
<feature type="site" description="Important for catalytic activity" evidence="5">
    <location>
        <position position="284"/>
    </location>
</feature>
<dbReference type="GO" id="GO:0005737">
    <property type="term" value="C:cytoplasm"/>
    <property type="evidence" value="ECO:0007669"/>
    <property type="project" value="UniProtKB-SubCell"/>
</dbReference>
<comment type="function">
    <text evidence="5">Catalyzes the NAD(+)-dependent oxidation of formate to carbon dioxide. Formate oxidation is the final step in the methanol oxidation pathway in methylotrophic microorganisms. Has a role in the detoxification of exogenous formate in non-methylotrophic organisms.</text>
</comment>
<evidence type="ECO:0000256" key="3">
    <source>
        <dbReference type="ARBA" id="ARBA00023002"/>
    </source>
</evidence>
<dbReference type="Pfam" id="PF02826">
    <property type="entry name" value="2-Hacid_dh_C"/>
    <property type="match status" value="1"/>
</dbReference>
<dbReference type="PROSITE" id="PS00065">
    <property type="entry name" value="D_2_HYDROXYACID_DH_1"/>
    <property type="match status" value="1"/>
</dbReference>
<dbReference type="EMBL" id="VJEZ01000010">
    <property type="protein sequence ID" value="MWZ40442.1"/>
    <property type="molecule type" value="Genomic_DNA"/>
</dbReference>
<dbReference type="InterPro" id="IPR036291">
    <property type="entry name" value="NAD(P)-bd_dom_sf"/>
</dbReference>
<dbReference type="EC" id="1.17.1.9" evidence="2 5"/>
<dbReference type="InterPro" id="IPR006139">
    <property type="entry name" value="D-isomer_2_OHA_DH_cat_dom"/>
</dbReference>
<keyword evidence="5" id="KW-0963">Cytoplasm</keyword>
<evidence type="ECO:0000256" key="1">
    <source>
        <dbReference type="ARBA" id="ARBA00000455"/>
    </source>
</evidence>
<dbReference type="FunFam" id="3.40.50.720:FF:000057">
    <property type="entry name" value="Formate dehydrogenase"/>
    <property type="match status" value="1"/>
</dbReference>
<feature type="domain" description="D-isomer specific 2-hydroxyacid dehydrogenase NAD-binding" evidence="7">
    <location>
        <begin position="155"/>
        <end position="334"/>
    </location>
</feature>
<evidence type="ECO:0000259" key="7">
    <source>
        <dbReference type="Pfam" id="PF02826"/>
    </source>
</evidence>
<dbReference type="SUPFAM" id="SSF51735">
    <property type="entry name" value="NAD(P)-binding Rossmann-fold domains"/>
    <property type="match status" value="1"/>
</dbReference>
<feature type="binding site" evidence="5">
    <location>
        <position position="122"/>
    </location>
    <ligand>
        <name>substrate</name>
    </ligand>
</feature>
<feature type="binding site" evidence="5">
    <location>
        <begin position="256"/>
        <end position="260"/>
    </location>
    <ligand>
        <name>NAD(+)</name>
        <dbReference type="ChEBI" id="CHEBI:57540"/>
    </ligand>
</feature>
<evidence type="ECO:0000313" key="8">
    <source>
        <dbReference type="EMBL" id="MWZ40442.1"/>
    </source>
</evidence>
<keyword evidence="3 5" id="KW-0560">Oxidoreductase</keyword>
<feature type="binding site" evidence="5">
    <location>
        <position position="308"/>
    </location>
    <ligand>
        <name>NAD(+)</name>
        <dbReference type="ChEBI" id="CHEBI:57540"/>
    </ligand>
</feature>
<name>A0A6I4RWA5_FRATU</name>
<dbReference type="RefSeq" id="WP_003041408.1">
    <property type="nucleotide sequence ID" value="NZ_VJEZ01000010.1"/>
</dbReference>
<feature type="site" description="Important for catalytic activity" evidence="5">
    <location>
        <position position="332"/>
    </location>
</feature>
<dbReference type="GO" id="GO:0051287">
    <property type="term" value="F:NAD binding"/>
    <property type="evidence" value="ECO:0007669"/>
    <property type="project" value="InterPro"/>
</dbReference>
<dbReference type="PANTHER" id="PTHR42938">
    <property type="entry name" value="FORMATE DEHYDROGENASE 1"/>
    <property type="match status" value="1"/>
</dbReference>